<organism evidence="1">
    <name type="scientific">Prevotella sp. GTC17253</name>
    <dbReference type="NCBI Taxonomy" id="3236793"/>
    <lineage>
        <taxon>Bacteria</taxon>
        <taxon>Pseudomonadati</taxon>
        <taxon>Bacteroidota</taxon>
        <taxon>Bacteroidia</taxon>
        <taxon>Bacteroidales</taxon>
        <taxon>Prevotellaceae</taxon>
        <taxon>Prevotella</taxon>
    </lineage>
</organism>
<proteinExistence type="predicted"/>
<dbReference type="PANTHER" id="PTHR35602">
    <property type="entry name" value="ESTERASE YQIA-RELATED"/>
    <property type="match status" value="1"/>
</dbReference>
<dbReference type="SUPFAM" id="SSF53474">
    <property type="entry name" value="alpha/beta-Hydrolases"/>
    <property type="match status" value="1"/>
</dbReference>
<dbReference type="PANTHER" id="PTHR35602:SF3">
    <property type="entry name" value="ESTERASE YQIA"/>
    <property type="match status" value="1"/>
</dbReference>
<name>A0AB33IQB4_9BACT</name>
<dbReference type="InterPro" id="IPR023214">
    <property type="entry name" value="HAD_sf"/>
</dbReference>
<reference evidence="1" key="1">
    <citation type="submission" date="2024-07" db="EMBL/GenBank/DDBJ databases">
        <title>Complete genome sequence of Prevotella sp. YM-2024 GTC17253.</title>
        <authorList>
            <person name="Hayashi M."/>
            <person name="Muto Y."/>
            <person name="Tanaka K."/>
            <person name="Niwa H."/>
        </authorList>
    </citation>
    <scope>NUCLEOTIDE SEQUENCE</scope>
    <source>
        <strain evidence="1">GTC17253</strain>
    </source>
</reference>
<dbReference type="Gene3D" id="3.40.50.1000">
    <property type="entry name" value="HAD superfamily/HAD-like"/>
    <property type="match status" value="1"/>
</dbReference>
<dbReference type="InterPro" id="IPR029058">
    <property type="entry name" value="AB_hydrolase_fold"/>
</dbReference>
<protein>
    <recommendedName>
        <fullName evidence="2">Esterase</fullName>
    </recommendedName>
</protein>
<dbReference type="Gene3D" id="3.40.50.1820">
    <property type="entry name" value="alpha/beta hydrolase"/>
    <property type="match status" value="1"/>
</dbReference>
<dbReference type="InterPro" id="IPR008886">
    <property type="entry name" value="UPF0227/Esterase_YqiA"/>
</dbReference>
<dbReference type="Pfam" id="PF05728">
    <property type="entry name" value="UPF0227"/>
    <property type="match status" value="1"/>
</dbReference>
<dbReference type="EMBL" id="AP035785">
    <property type="protein sequence ID" value="BFO71851.1"/>
    <property type="molecule type" value="Genomic_DNA"/>
</dbReference>
<evidence type="ECO:0008006" key="2">
    <source>
        <dbReference type="Google" id="ProtNLM"/>
    </source>
</evidence>
<gene>
    <name evidence="1" type="ORF">GTC17253_18170</name>
</gene>
<sequence>MENPYIKQYPDLMVGKKILYVHGFGSSAQSGTVKRIQEALPRSVVLAYDLPVHPQEAMELLRTVCEEQHPDLIIGTSMGGMYAEMLTGYDRILVNPAFEMGQTMHDHNMMGKQVFQNPRQDGVQEFFVDKALVKEYREITAQCFAHVSPEEQERVYGLFGDEDPVVHTFDLFRSHYPHAIHFHGEHRMTDRSFMRGVLPVIRWIDDRQEKRERNIIYIGEECLKDSYGKPKSSFNKAFDFLIEHYAVYIVAAAPTNDHESISQMQDWTEQYISTPAHNRVVFTNQRQLLYGDYFIATEPLSDFMGTVIPFAGDEFKTWEEVIVYFERLGGQ</sequence>
<dbReference type="AlphaFoldDB" id="A0AB33IQB4"/>
<evidence type="ECO:0000313" key="1">
    <source>
        <dbReference type="EMBL" id="BFO71851.1"/>
    </source>
</evidence>
<accession>A0AB33IQB4</accession>